<evidence type="ECO:0000313" key="2">
    <source>
        <dbReference type="Proteomes" id="UP001501496"/>
    </source>
</evidence>
<keyword evidence="1" id="KW-0808">Transferase</keyword>
<dbReference type="Gene3D" id="3.30.230.10">
    <property type="match status" value="1"/>
</dbReference>
<proteinExistence type="predicted"/>
<protein>
    <submittedName>
        <fullName evidence="1">GYDIA family GHMP kinase</fullName>
    </submittedName>
</protein>
<organism evidence="1 2">
    <name type="scientific">Postechiella marina</name>
    <dbReference type="NCBI Taxonomy" id="943941"/>
    <lineage>
        <taxon>Bacteria</taxon>
        <taxon>Pseudomonadati</taxon>
        <taxon>Bacteroidota</taxon>
        <taxon>Flavobacteriia</taxon>
        <taxon>Flavobacteriales</taxon>
        <taxon>Flavobacteriaceae</taxon>
        <taxon>Postechiella</taxon>
    </lineage>
</organism>
<accession>A0ABP8CE59</accession>
<keyword evidence="2" id="KW-1185">Reference proteome</keyword>
<dbReference type="EMBL" id="BAABCA010000006">
    <property type="protein sequence ID" value="GAA4238197.1"/>
    <property type="molecule type" value="Genomic_DNA"/>
</dbReference>
<reference evidence="2" key="1">
    <citation type="journal article" date="2019" name="Int. J. Syst. Evol. Microbiol.">
        <title>The Global Catalogue of Microorganisms (GCM) 10K type strain sequencing project: providing services to taxonomists for standard genome sequencing and annotation.</title>
        <authorList>
            <consortium name="The Broad Institute Genomics Platform"/>
            <consortium name="The Broad Institute Genome Sequencing Center for Infectious Disease"/>
            <person name="Wu L."/>
            <person name="Ma J."/>
        </authorList>
    </citation>
    <scope>NUCLEOTIDE SEQUENCE [LARGE SCALE GENOMIC DNA]</scope>
    <source>
        <strain evidence="2">JCM 17630</strain>
    </source>
</reference>
<name>A0ABP8CE59_9FLAO</name>
<dbReference type="NCBIfam" id="NF040656">
    <property type="entry name" value="GHMP_GYDIA"/>
    <property type="match status" value="1"/>
</dbReference>
<dbReference type="GO" id="GO:0016301">
    <property type="term" value="F:kinase activity"/>
    <property type="evidence" value="ECO:0007669"/>
    <property type="project" value="UniProtKB-KW"/>
</dbReference>
<gene>
    <name evidence="1" type="ORF">GCM10022291_27740</name>
</gene>
<dbReference type="InterPro" id="IPR047765">
    <property type="entry name" value="GHMP_GYDIA-like"/>
</dbReference>
<dbReference type="InterPro" id="IPR014721">
    <property type="entry name" value="Ribsml_uS5_D2-typ_fold_subgr"/>
</dbReference>
<keyword evidence="1" id="KW-0418">Kinase</keyword>
<dbReference type="InterPro" id="IPR020568">
    <property type="entry name" value="Ribosomal_Su5_D2-typ_SF"/>
</dbReference>
<sequence>MKSFRSNGKLLISGEYLVLDGACALAIPTKYGQTLSIEPIEEPLIIWKSLDFKNNVWFEGQYHLDDIKTQYLNPVEPNNIAQRLIQILVAAKTLNKDFLAQPTGFKVTTTLDFPQHWGLGTSSTLINNIAQWANINPYTLLANTFGGSGYDIACAQSNTPITYLLNKKTPISNSVYFNPKFSNHIYFVYLNKKQNSRDGIAQYKANRGDYKKAISKINNLTSKMILASTLETFNNLITEHENIVAQIIKQPTVKAKLFADFKGEIKSLGAWGGDFILVTSKTDPVPYFNKKGFDTVLHYKDMVL</sequence>
<evidence type="ECO:0000313" key="1">
    <source>
        <dbReference type="EMBL" id="GAA4238197.1"/>
    </source>
</evidence>
<dbReference type="RefSeq" id="WP_344788898.1">
    <property type="nucleotide sequence ID" value="NZ_BAABCA010000006.1"/>
</dbReference>
<dbReference type="SUPFAM" id="SSF54211">
    <property type="entry name" value="Ribosomal protein S5 domain 2-like"/>
    <property type="match status" value="1"/>
</dbReference>
<comment type="caution">
    <text evidence="1">The sequence shown here is derived from an EMBL/GenBank/DDBJ whole genome shotgun (WGS) entry which is preliminary data.</text>
</comment>
<dbReference type="Proteomes" id="UP001501496">
    <property type="component" value="Unassembled WGS sequence"/>
</dbReference>